<dbReference type="InterPro" id="IPR032816">
    <property type="entry name" value="VTT_dom"/>
</dbReference>
<comment type="caution">
    <text evidence="3">The sequence shown here is derived from an EMBL/GenBank/DDBJ whole genome shotgun (WGS) entry which is preliminary data.</text>
</comment>
<sequence length="202" mass="23429">MGHLITATFHYFSSLQTFGAFLSMLIENIGVPLPTEIGYLISQDLISRGIVSYGAILFILTLGHVLGSLISYGIGRMGDNYIKTKVEKSKRIVEVHQKLKGWYKKYGSLTVFLTRFVGYVRPWSSYIAGLAKVEFWPFLLWTTLGSFIFNIINIYFAKVFLLIWRRYEVYHYLIIIIALLLFFAAAIYEFFKYLKSLRKKKT</sequence>
<gene>
    <name evidence="3" type="ORF">COT78_01805</name>
</gene>
<feature type="domain" description="VTT" evidence="2">
    <location>
        <begin position="52"/>
        <end position="156"/>
    </location>
</feature>
<evidence type="ECO:0000313" key="3">
    <source>
        <dbReference type="EMBL" id="PIS07772.1"/>
    </source>
</evidence>
<dbReference type="PANTHER" id="PTHR42709:SF9">
    <property type="entry name" value="ALKALINE PHOSPHATASE LIKE PROTEIN"/>
    <property type="match status" value="1"/>
</dbReference>
<reference evidence="4" key="1">
    <citation type="submission" date="2017-09" db="EMBL/GenBank/DDBJ databases">
        <title>Depth-based differentiation of microbial function through sediment-hosted aquifers and enrichment of novel symbionts in the deep terrestrial subsurface.</title>
        <authorList>
            <person name="Probst A.J."/>
            <person name="Ladd B."/>
            <person name="Jarett J.K."/>
            <person name="Geller-Mcgrath D.E."/>
            <person name="Sieber C.M.K."/>
            <person name="Emerson J.B."/>
            <person name="Anantharaman K."/>
            <person name="Thomas B.C."/>
            <person name="Malmstrom R."/>
            <person name="Stieglmeier M."/>
            <person name="Klingl A."/>
            <person name="Woyke T."/>
            <person name="Ryan C.M."/>
            <person name="Banfield J.F."/>
        </authorList>
    </citation>
    <scope>NUCLEOTIDE SEQUENCE [LARGE SCALE GENOMIC DNA]</scope>
</reference>
<dbReference type="Pfam" id="PF09335">
    <property type="entry name" value="VTT_dom"/>
    <property type="match status" value="1"/>
</dbReference>
<evidence type="ECO:0000259" key="2">
    <source>
        <dbReference type="Pfam" id="PF09335"/>
    </source>
</evidence>
<dbReference type="EMBL" id="PEZW01000012">
    <property type="protein sequence ID" value="PIS07772.1"/>
    <property type="molecule type" value="Genomic_DNA"/>
</dbReference>
<dbReference type="InterPro" id="IPR051311">
    <property type="entry name" value="DedA_domain"/>
</dbReference>
<feature type="transmembrane region" description="Helical" evidence="1">
    <location>
        <begin position="170"/>
        <end position="191"/>
    </location>
</feature>
<feature type="transmembrane region" description="Helical" evidence="1">
    <location>
        <begin position="50"/>
        <end position="75"/>
    </location>
</feature>
<proteinExistence type="predicted"/>
<evidence type="ECO:0000256" key="1">
    <source>
        <dbReference type="SAM" id="Phobius"/>
    </source>
</evidence>
<protein>
    <recommendedName>
        <fullName evidence="2">VTT domain-containing protein</fullName>
    </recommendedName>
</protein>
<name>A0A2H0W6R5_9BACT</name>
<organism evidence="3 4">
    <name type="scientific">Candidatus Berkelbacteria bacterium CG10_big_fil_rev_8_21_14_0_10_43_13</name>
    <dbReference type="NCBI Taxonomy" id="1974514"/>
    <lineage>
        <taxon>Bacteria</taxon>
        <taxon>Candidatus Berkelbacteria</taxon>
    </lineage>
</organism>
<dbReference type="PANTHER" id="PTHR42709">
    <property type="entry name" value="ALKALINE PHOSPHATASE LIKE PROTEIN"/>
    <property type="match status" value="1"/>
</dbReference>
<keyword evidence="1" id="KW-0812">Transmembrane</keyword>
<accession>A0A2H0W6R5</accession>
<keyword evidence="1" id="KW-1133">Transmembrane helix</keyword>
<keyword evidence="1" id="KW-0472">Membrane</keyword>
<evidence type="ECO:0000313" key="4">
    <source>
        <dbReference type="Proteomes" id="UP000231382"/>
    </source>
</evidence>
<feature type="transmembrane region" description="Helical" evidence="1">
    <location>
        <begin position="138"/>
        <end position="164"/>
    </location>
</feature>
<dbReference type="AlphaFoldDB" id="A0A2H0W6R5"/>
<dbReference type="Proteomes" id="UP000231382">
    <property type="component" value="Unassembled WGS sequence"/>
</dbReference>
<dbReference type="GO" id="GO:0005886">
    <property type="term" value="C:plasma membrane"/>
    <property type="evidence" value="ECO:0007669"/>
    <property type="project" value="TreeGrafter"/>
</dbReference>